<proteinExistence type="predicted"/>
<evidence type="ECO:0000313" key="3">
    <source>
        <dbReference type="Proteomes" id="UP000297966"/>
    </source>
</evidence>
<comment type="caution">
    <text evidence="2">The sequence shown here is derived from an EMBL/GenBank/DDBJ whole genome shotgun (WGS) entry which is preliminary data.</text>
</comment>
<organism evidence="2 3">
    <name type="scientific">Bradyrhizobium niftali</name>
    <dbReference type="NCBI Taxonomy" id="2560055"/>
    <lineage>
        <taxon>Bacteria</taxon>
        <taxon>Pseudomonadati</taxon>
        <taxon>Pseudomonadota</taxon>
        <taxon>Alphaproteobacteria</taxon>
        <taxon>Hyphomicrobiales</taxon>
        <taxon>Nitrobacteraceae</taxon>
        <taxon>Bradyrhizobium</taxon>
    </lineage>
</organism>
<evidence type="ECO:0000313" key="2">
    <source>
        <dbReference type="EMBL" id="TFV51288.1"/>
    </source>
</evidence>
<dbReference type="PANTHER" id="PTHR43664:SF1">
    <property type="entry name" value="BETA-METHYLMALYL-COA DEHYDRATASE"/>
    <property type="match status" value="1"/>
</dbReference>
<dbReference type="InterPro" id="IPR029069">
    <property type="entry name" value="HotDog_dom_sf"/>
</dbReference>
<dbReference type="RefSeq" id="WP_135173030.1">
    <property type="nucleotide sequence ID" value="NZ_SPQT01000001.1"/>
</dbReference>
<gene>
    <name evidence="2" type="ORF">E4K65_04270</name>
</gene>
<evidence type="ECO:0000259" key="1">
    <source>
        <dbReference type="Pfam" id="PF01575"/>
    </source>
</evidence>
<sequence>MRSCEQIIDSIQLGETVQFEKTVTEADVYMFAGITGDFAPVHVNEEYMKRTRFEGRIAHGVLILGLASTASSQFAARANIPGVSAGYDRVRFLGPVRFGDTIRIDYTLRRKDAERARLYCEVKGINQRNESVLSAEHVIKVIPNGNDSRLT</sequence>
<dbReference type="AlphaFoldDB" id="A0A4Y9M8D4"/>
<keyword evidence="3" id="KW-1185">Reference proteome</keyword>
<dbReference type="PANTHER" id="PTHR43664">
    <property type="entry name" value="MONOAMINE OXIDASE-RELATED"/>
    <property type="match status" value="1"/>
</dbReference>
<feature type="domain" description="MaoC-like" evidence="1">
    <location>
        <begin position="13"/>
        <end position="115"/>
    </location>
</feature>
<accession>A0A4Y9M8D4</accession>
<dbReference type="OrthoDB" id="9800237at2"/>
<dbReference type="Gene3D" id="3.10.129.10">
    <property type="entry name" value="Hotdog Thioesterase"/>
    <property type="match status" value="1"/>
</dbReference>
<dbReference type="Pfam" id="PF01575">
    <property type="entry name" value="MaoC_dehydratas"/>
    <property type="match status" value="1"/>
</dbReference>
<name>A0A4Y9M8D4_9BRAD</name>
<dbReference type="SUPFAM" id="SSF54637">
    <property type="entry name" value="Thioesterase/thiol ester dehydrase-isomerase"/>
    <property type="match status" value="1"/>
</dbReference>
<dbReference type="InterPro" id="IPR002539">
    <property type="entry name" value="MaoC-like_dom"/>
</dbReference>
<dbReference type="EMBL" id="SPQT01000001">
    <property type="protein sequence ID" value="TFV51288.1"/>
    <property type="molecule type" value="Genomic_DNA"/>
</dbReference>
<dbReference type="Proteomes" id="UP000297966">
    <property type="component" value="Unassembled WGS sequence"/>
</dbReference>
<protein>
    <submittedName>
        <fullName evidence="2">MaoC family dehydratase</fullName>
    </submittedName>
</protein>
<dbReference type="CDD" id="cd03449">
    <property type="entry name" value="R_hydratase"/>
    <property type="match status" value="1"/>
</dbReference>
<reference evidence="2 3" key="1">
    <citation type="submission" date="2019-03" db="EMBL/GenBank/DDBJ databases">
        <title>Bradyrhizobium diversity isolated from nodules of Chamaecrista fasciculata.</title>
        <authorList>
            <person name="Klepa M.S."/>
            <person name="Urquiaga M.O."/>
            <person name="Hungria M."/>
            <person name="Delamuta J.R."/>
        </authorList>
    </citation>
    <scope>NUCLEOTIDE SEQUENCE [LARGE SCALE GENOMIC DNA]</scope>
    <source>
        <strain evidence="2 3">CNPSo 3448</strain>
    </source>
</reference>
<dbReference type="InterPro" id="IPR052342">
    <property type="entry name" value="MCH/BMMD"/>
</dbReference>